<protein>
    <submittedName>
        <fullName evidence="2">Uncharacterized protein</fullName>
    </submittedName>
</protein>
<dbReference type="EMBL" id="CAXKWB010003155">
    <property type="protein sequence ID" value="CAL4068460.1"/>
    <property type="molecule type" value="Genomic_DNA"/>
</dbReference>
<accession>A0AAV2Q273</accession>
<evidence type="ECO:0000313" key="2">
    <source>
        <dbReference type="EMBL" id="CAL4068460.1"/>
    </source>
</evidence>
<dbReference type="AlphaFoldDB" id="A0AAV2Q273"/>
<organism evidence="2 3">
    <name type="scientific">Meganyctiphanes norvegica</name>
    <name type="common">Northern krill</name>
    <name type="synonym">Thysanopoda norvegica</name>
    <dbReference type="NCBI Taxonomy" id="48144"/>
    <lineage>
        <taxon>Eukaryota</taxon>
        <taxon>Metazoa</taxon>
        <taxon>Ecdysozoa</taxon>
        <taxon>Arthropoda</taxon>
        <taxon>Crustacea</taxon>
        <taxon>Multicrustacea</taxon>
        <taxon>Malacostraca</taxon>
        <taxon>Eumalacostraca</taxon>
        <taxon>Eucarida</taxon>
        <taxon>Euphausiacea</taxon>
        <taxon>Euphausiidae</taxon>
        <taxon>Meganyctiphanes</taxon>
    </lineage>
</organism>
<sequence length="603" mass="66394">MICNSGILLTRKLKELVTGGDFSPTRRGVISPPLAKPQNIKPIQAEPQSSLLSGEITTCPDGEENSVSNVGNNVFLQNGEVAYFSIERGQTPYASLQRVRSPDPELKNGRLYASLPRSCKSVIRNGHGDHFQHTPRKAPSSPSLYTRSATVTFDEKKYVASSDIYAELPRKKKKPCTIVACSSPHHAHSPSRQFPYGAESIRQNIDLPNGEVQDLKNHEDNHLKVCSKQQPKYPSPAASRKFSTLEISKRKPEKSSKVTRRFYSLDRGWKALVSPKPKASTATNMNSKSPKQIFSSTVKMNECKPTLQCSYKTQLDAPVGSPITNCTDTSRCISPRQHQGCHEVGHQVPPTICSEIIQSMSEISEIASDLCSYPGYSYVSASECPQLSAQQNDKGYSDVSAVCSAECSAECSARKCGGTLGSEGQCYPGATLAPITPTATPITPGGNDAYPQCHTLPKANREVRLGHLSRNAIQADEVPLDSWEPFFRVLTQDDGALTTYGSEDMMVNPCSPRISRTNRQLGDSLLGDLPRMRLSGGSRASRRRWGYELSPPPTLVEEEDEDELCPAPHEDDDNQDDDDDDDDDNLSFTETRSLREDYLYHSQ</sequence>
<feature type="compositionally biased region" description="Basic and acidic residues" evidence="1">
    <location>
        <begin position="592"/>
        <end position="603"/>
    </location>
</feature>
<feature type="region of interest" description="Disordered" evidence="1">
    <location>
        <begin position="526"/>
        <end position="603"/>
    </location>
</feature>
<evidence type="ECO:0000256" key="1">
    <source>
        <dbReference type="SAM" id="MobiDB-lite"/>
    </source>
</evidence>
<reference evidence="2 3" key="1">
    <citation type="submission" date="2024-05" db="EMBL/GenBank/DDBJ databases">
        <authorList>
            <person name="Wallberg A."/>
        </authorList>
    </citation>
    <scope>NUCLEOTIDE SEQUENCE [LARGE SCALE GENOMIC DNA]</scope>
</reference>
<gene>
    <name evidence="2" type="ORF">MNOR_LOCUS7262</name>
</gene>
<comment type="caution">
    <text evidence="2">The sequence shown here is derived from an EMBL/GenBank/DDBJ whole genome shotgun (WGS) entry which is preliminary data.</text>
</comment>
<keyword evidence="3" id="KW-1185">Reference proteome</keyword>
<feature type="non-terminal residue" evidence="2">
    <location>
        <position position="603"/>
    </location>
</feature>
<evidence type="ECO:0000313" key="3">
    <source>
        <dbReference type="Proteomes" id="UP001497623"/>
    </source>
</evidence>
<proteinExistence type="predicted"/>
<feature type="region of interest" description="Disordered" evidence="1">
    <location>
        <begin position="228"/>
        <end position="249"/>
    </location>
</feature>
<feature type="compositionally biased region" description="Acidic residues" evidence="1">
    <location>
        <begin position="556"/>
        <end position="585"/>
    </location>
</feature>
<name>A0AAV2Q273_MEGNR</name>
<dbReference type="Proteomes" id="UP001497623">
    <property type="component" value="Unassembled WGS sequence"/>
</dbReference>